<gene>
    <name evidence="4" type="primary">ligD</name>
    <name evidence="4" type="ORF">NE863_14565</name>
</gene>
<dbReference type="InterPro" id="IPR014145">
    <property type="entry name" value="LigD_pol_dom"/>
</dbReference>
<dbReference type="NCBIfam" id="TIGR02777">
    <property type="entry name" value="LigD_PE_dom"/>
    <property type="match status" value="1"/>
</dbReference>
<protein>
    <submittedName>
        <fullName evidence="4">Non-homologous end-joining DNA ligase</fullName>
        <ecNumber evidence="4">6.5.1.1</ecNumber>
    </submittedName>
</protein>
<feature type="region of interest" description="Disordered" evidence="1">
    <location>
        <begin position="12"/>
        <end position="32"/>
    </location>
</feature>
<dbReference type="NCBIfam" id="TIGR02778">
    <property type="entry name" value="ligD_pol"/>
    <property type="match status" value="1"/>
</dbReference>
<dbReference type="EMBL" id="CP098807">
    <property type="protein sequence ID" value="USJ22515.1"/>
    <property type="molecule type" value="Genomic_DNA"/>
</dbReference>
<evidence type="ECO:0000313" key="4">
    <source>
        <dbReference type="EMBL" id="USJ22515.1"/>
    </source>
</evidence>
<proteinExistence type="predicted"/>
<feature type="domain" description="DNA ligase D polymerase" evidence="3">
    <location>
        <begin position="265"/>
        <end position="517"/>
    </location>
</feature>
<organism evidence="4 5">
    <name type="scientific">Ensifer adhaerens</name>
    <name type="common">Sinorhizobium morelense</name>
    <dbReference type="NCBI Taxonomy" id="106592"/>
    <lineage>
        <taxon>Bacteria</taxon>
        <taxon>Pseudomonadati</taxon>
        <taxon>Pseudomonadota</taxon>
        <taxon>Alphaproteobacteria</taxon>
        <taxon>Hyphomicrobiales</taxon>
        <taxon>Rhizobiaceae</taxon>
        <taxon>Sinorhizobium/Ensifer group</taxon>
        <taxon>Ensifer</taxon>
    </lineage>
</organism>
<dbReference type="Gene3D" id="3.90.920.10">
    <property type="entry name" value="DNA primase, PRIM domain"/>
    <property type="match status" value="1"/>
</dbReference>
<dbReference type="InterPro" id="IPR052171">
    <property type="entry name" value="NHEJ_LigD"/>
</dbReference>
<dbReference type="EC" id="6.5.1.1" evidence="4"/>
<feature type="domain" description="DNA ligase D 3'-phosphoesterase" evidence="2">
    <location>
        <begin position="40"/>
        <end position="145"/>
    </location>
</feature>
<accession>A0A9Q8Y546</accession>
<dbReference type="AlphaFoldDB" id="A0A9Q8Y546"/>
<dbReference type="Proteomes" id="UP001055460">
    <property type="component" value="Chromosome"/>
</dbReference>
<dbReference type="InterPro" id="IPR014144">
    <property type="entry name" value="LigD_PE_domain"/>
</dbReference>
<evidence type="ECO:0000259" key="3">
    <source>
        <dbReference type="Pfam" id="PF21686"/>
    </source>
</evidence>
<dbReference type="Pfam" id="PF13298">
    <property type="entry name" value="LigD_N"/>
    <property type="match status" value="1"/>
</dbReference>
<evidence type="ECO:0000256" key="1">
    <source>
        <dbReference type="SAM" id="MobiDB-lite"/>
    </source>
</evidence>
<dbReference type="PANTHER" id="PTHR42705">
    <property type="entry name" value="BIFUNCTIONAL NON-HOMOLOGOUS END JOINING PROTEIN LIGD"/>
    <property type="match status" value="1"/>
</dbReference>
<evidence type="ECO:0000313" key="5">
    <source>
        <dbReference type="Proteomes" id="UP001055460"/>
    </source>
</evidence>
<dbReference type="InterPro" id="IPR033651">
    <property type="entry name" value="PaeLigD_Pol-like"/>
</dbReference>
<dbReference type="RefSeq" id="WP_110819210.1">
    <property type="nucleotide sequence ID" value="NZ_CP098807.1"/>
</dbReference>
<keyword evidence="4" id="KW-0436">Ligase</keyword>
<reference evidence="4" key="1">
    <citation type="submission" date="2022-06" db="EMBL/GenBank/DDBJ databases">
        <title>Physiological and biochemical characterization and genomic elucidation of a strain of the genus Ensifer adhaerens M8 that combines arsenic oxidation and chromium reduction.</title>
        <authorList>
            <person name="Li X."/>
            <person name="Yu c."/>
        </authorList>
    </citation>
    <scope>NUCLEOTIDE SEQUENCE</scope>
    <source>
        <strain evidence="4">M8</strain>
    </source>
</reference>
<dbReference type="OrthoDB" id="9802472at2"/>
<dbReference type="PANTHER" id="PTHR42705:SF2">
    <property type="entry name" value="BIFUNCTIONAL NON-HOMOLOGOUS END JOINING PROTEIN LIGD"/>
    <property type="match status" value="1"/>
</dbReference>
<sequence>MASLRSPLAEYNKRRNFGETREPKGKLGRGRSGRMRFLVQKHDATRLHYDLQLEWDGVLKSWAVTRGPSLNPEDRRLAVRTEDHPLAYGDFEGTIPEKQYGGGTVMLWDSGWWEPENDPDEGLRNGKLTFHLHGQRMQGGWALVRMRSRPGEKRENWLLIKEGDEIAAEDGDVLLEDHLTSVSTGRTMAEIADGKGERKKHVWTSKGEDKEAKAVTVKTSKTATKPKDKAAKPAKAKQAISDETVLGVRITHPDRVLFADQGISKLDLARYYAVVADRILPHAAERLLSLVRAPQGVKGPRFYQKHASDGFPDEIKEVPVEESSGETENYMYVRDAKGLVAAVQMGTLEFHIWGSHVDKLEIPDRLVFDLDPDEGLDFEMVKGAAVALRDALDEIGLKSAPMVTGGKGVHVIVPLTARASWPEAKAFAKTFAQGFADREPDRFIATMSKEKRKGRIFIDWLRNERGATAIAPYSTRARADGPVATPINWDELDDLKSANSFHIPDILERIENGADPWQDVAKIRQSLTKTILGKIGVNEAD</sequence>
<dbReference type="GO" id="GO:0003910">
    <property type="term" value="F:DNA ligase (ATP) activity"/>
    <property type="evidence" value="ECO:0007669"/>
    <property type="project" value="UniProtKB-EC"/>
</dbReference>
<name>A0A9Q8Y546_ENSAD</name>
<dbReference type="Pfam" id="PF21686">
    <property type="entry name" value="LigD_Prim-Pol"/>
    <property type="match status" value="1"/>
</dbReference>
<feature type="compositionally biased region" description="Basic and acidic residues" evidence="1">
    <location>
        <begin position="12"/>
        <end position="25"/>
    </location>
</feature>
<dbReference type="CDD" id="cd04862">
    <property type="entry name" value="PaeLigD_Pol_like"/>
    <property type="match status" value="1"/>
</dbReference>
<evidence type="ECO:0000259" key="2">
    <source>
        <dbReference type="Pfam" id="PF13298"/>
    </source>
</evidence>